<evidence type="ECO:0000256" key="1">
    <source>
        <dbReference type="ARBA" id="ARBA00006479"/>
    </source>
</evidence>
<dbReference type="STRING" id="742726.HMPREF9448_01093"/>
<dbReference type="PANTHER" id="PTHR18964:SF149">
    <property type="entry name" value="BIFUNCTIONAL UDP-N-ACETYLGLUCOSAMINE 2-EPIMERASE_N-ACETYLMANNOSAMINE KINASE"/>
    <property type="match status" value="1"/>
</dbReference>
<keyword evidence="3" id="KW-1185">Reference proteome</keyword>
<dbReference type="InterPro" id="IPR043129">
    <property type="entry name" value="ATPase_NBD"/>
</dbReference>
<comment type="similarity">
    <text evidence="1">Belongs to the ROK (NagC/XylR) family.</text>
</comment>
<dbReference type="AlphaFoldDB" id="K0WZM3"/>
<dbReference type="Pfam" id="PF00480">
    <property type="entry name" value="ROK"/>
    <property type="match status" value="1"/>
</dbReference>
<evidence type="ECO:0000313" key="2">
    <source>
        <dbReference type="EMBL" id="EJZ64613.1"/>
    </source>
</evidence>
<evidence type="ECO:0008006" key="4">
    <source>
        <dbReference type="Google" id="ProtNLM"/>
    </source>
</evidence>
<comment type="caution">
    <text evidence="2">The sequence shown here is derived from an EMBL/GenBank/DDBJ whole genome shotgun (WGS) entry which is preliminary data.</text>
</comment>
<dbReference type="HOGENOM" id="CLU_036604_0_1_10"/>
<dbReference type="PANTHER" id="PTHR18964">
    <property type="entry name" value="ROK (REPRESSOR, ORF, KINASE) FAMILY"/>
    <property type="match status" value="1"/>
</dbReference>
<dbReference type="InterPro" id="IPR000600">
    <property type="entry name" value="ROK"/>
</dbReference>
<dbReference type="EMBL" id="ADLE01000008">
    <property type="protein sequence ID" value="EJZ64613.1"/>
    <property type="molecule type" value="Genomic_DNA"/>
</dbReference>
<dbReference type="Gene3D" id="3.30.420.40">
    <property type="match status" value="2"/>
</dbReference>
<organism evidence="2 3">
    <name type="scientific">Barnesiella intestinihominis YIT 11860</name>
    <dbReference type="NCBI Taxonomy" id="742726"/>
    <lineage>
        <taxon>Bacteria</taxon>
        <taxon>Pseudomonadati</taxon>
        <taxon>Bacteroidota</taxon>
        <taxon>Bacteroidia</taxon>
        <taxon>Bacteroidales</taxon>
        <taxon>Barnesiellaceae</taxon>
        <taxon>Barnesiella</taxon>
    </lineage>
</organism>
<dbReference type="eggNOG" id="COG1940">
    <property type="taxonomic scope" value="Bacteria"/>
</dbReference>
<dbReference type="OrthoDB" id="9810372at2"/>
<reference evidence="2 3" key="1">
    <citation type="submission" date="2012-08" db="EMBL/GenBank/DDBJ databases">
        <title>The Genome Sequence of Barnesiella intestinihominis YIT 11860.</title>
        <authorList>
            <consortium name="The Broad Institute Genome Sequencing Platform"/>
            <person name="Earl A."/>
            <person name="Ward D."/>
            <person name="Feldgarden M."/>
            <person name="Gevers D."/>
            <person name="Morotomi M."/>
            <person name="Walker B."/>
            <person name="Young S.K."/>
            <person name="Zeng Q."/>
            <person name="Gargeya S."/>
            <person name="Fitzgerald M."/>
            <person name="Haas B."/>
            <person name="Abouelleil A."/>
            <person name="Alvarado L."/>
            <person name="Arachchi H.M."/>
            <person name="Berlin A.M."/>
            <person name="Chapman S.B."/>
            <person name="Goldberg J."/>
            <person name="Griggs A."/>
            <person name="Gujja S."/>
            <person name="Hansen M."/>
            <person name="Howarth C."/>
            <person name="Imamovic A."/>
            <person name="Larimer J."/>
            <person name="McCowen C."/>
            <person name="Montmayeur A."/>
            <person name="Murphy C."/>
            <person name="Neiman D."/>
            <person name="Pearson M."/>
            <person name="Priest M."/>
            <person name="Roberts A."/>
            <person name="Saif S."/>
            <person name="Shea T."/>
            <person name="Sisk P."/>
            <person name="Sykes S."/>
            <person name="Wortman J."/>
            <person name="Nusbaum C."/>
            <person name="Birren B."/>
        </authorList>
    </citation>
    <scope>NUCLEOTIDE SEQUENCE [LARGE SCALE GENOMIC DNA]</scope>
    <source>
        <strain evidence="2 3">YIT 11860</strain>
    </source>
</reference>
<accession>K0WZM3</accession>
<sequence length="325" mass="35468">MGGNYSVAIDLGGTIIKIGLILDSEIVRFTTISSDSVKGLSHMLPKMEHAIDSLLSEEGISSTDLVSIGLAFPGMVNPVECRVISTNDKYDDACDIDLCHWADSRWGVPFVLENDARLAVIGEWLYGAAKGTGNVVMMTIGTGIGTGVILDSKPLVGHHHQAGSLGGHMVVDYRGRRCSCGNIGCVEAMASSFFLPDIIRSNERVSPDFKIAASDMDFKQLFGLMRQGDENAIIICEECMNVWAAAIVSYIHAYDPEVVVLGGGIMRSADIILPYINKWVEDRAWTPIDRVHIVLSELGDNAALLGLNYYLTSVKRRRNEKVFKL</sequence>
<gene>
    <name evidence="2" type="ORF">HMPREF9448_01093</name>
</gene>
<dbReference type="Proteomes" id="UP000006044">
    <property type="component" value="Unassembled WGS sequence"/>
</dbReference>
<proteinExistence type="inferred from homology"/>
<protein>
    <recommendedName>
        <fullName evidence="4">ROK family protein (Putative glucokinase)</fullName>
    </recommendedName>
</protein>
<dbReference type="PATRIC" id="fig|742726.3.peg.1163"/>
<name>K0WZM3_9BACT</name>
<dbReference type="GeneID" id="77848387"/>
<evidence type="ECO:0000313" key="3">
    <source>
        <dbReference type="Proteomes" id="UP000006044"/>
    </source>
</evidence>
<dbReference type="RefSeq" id="WP_008861581.1">
    <property type="nucleotide sequence ID" value="NZ_JH815204.1"/>
</dbReference>
<dbReference type="SUPFAM" id="SSF53067">
    <property type="entry name" value="Actin-like ATPase domain"/>
    <property type="match status" value="1"/>
</dbReference>